<evidence type="ECO:0000256" key="8">
    <source>
        <dbReference type="PROSITE-ProRule" id="PRU00309"/>
    </source>
</evidence>
<feature type="region of interest" description="Disordered" evidence="9">
    <location>
        <begin position="522"/>
        <end position="687"/>
    </location>
</feature>
<keyword evidence="5 8" id="KW-0238">DNA-binding</keyword>
<dbReference type="SUPFAM" id="SSF57716">
    <property type="entry name" value="Glucocorticoid receptor-like (DNA-binding domain)"/>
    <property type="match status" value="1"/>
</dbReference>
<dbReference type="Ensembl" id="ENSKMAT00000015208.1">
    <property type="protein sequence ID" value="ENSKMAP00000014991.1"/>
    <property type="gene ID" value="ENSKMAG00000011235.1"/>
</dbReference>
<reference evidence="12" key="2">
    <citation type="submission" date="2025-09" db="UniProtKB">
        <authorList>
            <consortium name="Ensembl"/>
        </authorList>
    </citation>
    <scope>IDENTIFICATION</scope>
</reference>
<keyword evidence="2" id="KW-0677">Repeat</keyword>
<dbReference type="GO" id="GO:0000981">
    <property type="term" value="F:DNA-binding transcription factor activity, RNA polymerase II-specific"/>
    <property type="evidence" value="ECO:0007669"/>
    <property type="project" value="TreeGrafter"/>
</dbReference>
<feature type="compositionally biased region" description="Polar residues" evidence="9">
    <location>
        <begin position="153"/>
        <end position="162"/>
    </location>
</feature>
<dbReference type="FunFam" id="3.30.160.60:FF:000328">
    <property type="entry name" value="Zinc finger protein 1079"/>
    <property type="match status" value="1"/>
</dbReference>
<accession>A0A3Q3AFG6</accession>
<dbReference type="InterPro" id="IPR050527">
    <property type="entry name" value="Snail/Krueppel_Znf"/>
</dbReference>
<dbReference type="Gene3D" id="3.30.160.60">
    <property type="entry name" value="Classic Zinc Finger"/>
    <property type="match status" value="5"/>
</dbReference>
<dbReference type="InterPro" id="IPR013087">
    <property type="entry name" value="Znf_C2H2_type"/>
</dbReference>
<dbReference type="SMART" id="SM00980">
    <property type="entry name" value="THAP"/>
    <property type="match status" value="1"/>
</dbReference>
<dbReference type="OMA" id="CHICGMD"/>
<feature type="domain" description="C2H2-type" evidence="10">
    <location>
        <begin position="365"/>
        <end position="392"/>
    </location>
</feature>
<feature type="compositionally biased region" description="Basic and acidic residues" evidence="9">
    <location>
        <begin position="279"/>
        <end position="288"/>
    </location>
</feature>
<evidence type="ECO:0000256" key="7">
    <source>
        <dbReference type="PROSITE-ProRule" id="PRU00042"/>
    </source>
</evidence>
<evidence type="ECO:0000256" key="3">
    <source>
        <dbReference type="ARBA" id="ARBA00022771"/>
    </source>
</evidence>
<dbReference type="FunFam" id="3.30.160.60:FF:000446">
    <property type="entry name" value="Zinc finger protein"/>
    <property type="match status" value="1"/>
</dbReference>
<dbReference type="RefSeq" id="XP_017277893.1">
    <property type="nucleotide sequence ID" value="XM_017422404.3"/>
</dbReference>
<protein>
    <submittedName>
        <fullName evidence="12">Uncharacterized LOC108239600</fullName>
    </submittedName>
</protein>
<evidence type="ECO:0000259" key="10">
    <source>
        <dbReference type="PROSITE" id="PS50157"/>
    </source>
</evidence>
<proteinExistence type="predicted"/>
<keyword evidence="13" id="KW-1185">Reference proteome</keyword>
<dbReference type="FunFam" id="3.30.160.60:FF:000624">
    <property type="entry name" value="zinc finger protein 697"/>
    <property type="match status" value="1"/>
</dbReference>
<dbReference type="PANTHER" id="PTHR24388:SF53">
    <property type="entry name" value="CHORION TRANSCRIPTION FACTOR CF2-RELATED"/>
    <property type="match status" value="1"/>
</dbReference>
<feature type="compositionally biased region" description="Basic residues" evidence="9">
    <location>
        <begin position="668"/>
        <end position="687"/>
    </location>
</feature>
<evidence type="ECO:0000256" key="9">
    <source>
        <dbReference type="SAM" id="MobiDB-lite"/>
    </source>
</evidence>
<feature type="region of interest" description="Disordered" evidence="9">
    <location>
        <begin position="279"/>
        <end position="303"/>
    </location>
</feature>
<evidence type="ECO:0000256" key="5">
    <source>
        <dbReference type="ARBA" id="ARBA00023125"/>
    </source>
</evidence>
<keyword evidence="4" id="KW-0862">Zinc</keyword>
<feature type="domain" description="C2H2-type" evidence="10">
    <location>
        <begin position="478"/>
        <end position="505"/>
    </location>
</feature>
<dbReference type="SMART" id="SM00692">
    <property type="entry name" value="DM3"/>
    <property type="match status" value="1"/>
</dbReference>
<reference evidence="12" key="1">
    <citation type="submission" date="2025-08" db="UniProtKB">
        <authorList>
            <consortium name="Ensembl"/>
        </authorList>
    </citation>
    <scope>IDENTIFICATION</scope>
</reference>
<feature type="compositionally biased region" description="Basic and acidic residues" evidence="9">
    <location>
        <begin position="630"/>
        <end position="655"/>
    </location>
</feature>
<evidence type="ECO:0000256" key="1">
    <source>
        <dbReference type="ARBA" id="ARBA00022723"/>
    </source>
</evidence>
<dbReference type="AlphaFoldDB" id="A0A3Q3AFG6"/>
<feature type="compositionally biased region" description="Polar residues" evidence="9">
    <location>
        <begin position="135"/>
        <end position="144"/>
    </location>
</feature>
<evidence type="ECO:0000256" key="4">
    <source>
        <dbReference type="ARBA" id="ARBA00022833"/>
    </source>
</evidence>
<evidence type="ECO:0000259" key="11">
    <source>
        <dbReference type="PROSITE" id="PS50950"/>
    </source>
</evidence>
<dbReference type="Pfam" id="PF00096">
    <property type="entry name" value="zf-C2H2"/>
    <property type="match status" value="3"/>
</dbReference>
<dbReference type="SUPFAM" id="SSF57667">
    <property type="entry name" value="beta-beta-alpha zinc fingers"/>
    <property type="match status" value="3"/>
</dbReference>
<keyword evidence="1" id="KW-0479">Metal-binding</keyword>
<dbReference type="GeneID" id="108239600"/>
<dbReference type="KEGG" id="kmr:108239600"/>
<dbReference type="GO" id="GO:0000978">
    <property type="term" value="F:RNA polymerase II cis-regulatory region sequence-specific DNA binding"/>
    <property type="evidence" value="ECO:0007669"/>
    <property type="project" value="TreeGrafter"/>
</dbReference>
<dbReference type="OrthoDB" id="8634051at2759"/>
<dbReference type="GO" id="GO:0008270">
    <property type="term" value="F:zinc ion binding"/>
    <property type="evidence" value="ECO:0007669"/>
    <property type="project" value="UniProtKB-KW"/>
</dbReference>
<dbReference type="PROSITE" id="PS50157">
    <property type="entry name" value="ZINC_FINGER_C2H2_2"/>
    <property type="match status" value="6"/>
</dbReference>
<feature type="compositionally biased region" description="Basic and acidic residues" evidence="9">
    <location>
        <begin position="535"/>
        <end position="551"/>
    </location>
</feature>
<dbReference type="SMART" id="SM00355">
    <property type="entry name" value="ZnF_C2H2"/>
    <property type="match status" value="6"/>
</dbReference>
<feature type="domain" description="THAP-type" evidence="11">
    <location>
        <begin position="13"/>
        <end position="94"/>
    </location>
</feature>
<feature type="compositionally biased region" description="Acidic residues" evidence="9">
    <location>
        <begin position="563"/>
        <end position="575"/>
    </location>
</feature>
<evidence type="ECO:0000256" key="6">
    <source>
        <dbReference type="ARBA" id="ARBA00023242"/>
    </source>
</evidence>
<dbReference type="GeneTree" id="ENSGT00940000162287"/>
<feature type="region of interest" description="Disordered" evidence="9">
    <location>
        <begin position="103"/>
        <end position="165"/>
    </location>
</feature>
<dbReference type="Proteomes" id="UP000264800">
    <property type="component" value="Unplaced"/>
</dbReference>
<keyword evidence="6" id="KW-0539">Nucleus</keyword>
<feature type="domain" description="C2H2-type" evidence="10">
    <location>
        <begin position="450"/>
        <end position="477"/>
    </location>
</feature>
<feature type="domain" description="C2H2-type" evidence="10">
    <location>
        <begin position="506"/>
        <end position="533"/>
    </location>
</feature>
<dbReference type="InterPro" id="IPR036236">
    <property type="entry name" value="Znf_C2H2_sf"/>
</dbReference>
<dbReference type="PROSITE" id="PS00028">
    <property type="entry name" value="ZINC_FINGER_C2H2_1"/>
    <property type="match status" value="6"/>
</dbReference>
<evidence type="ECO:0000256" key="2">
    <source>
        <dbReference type="ARBA" id="ARBA00022737"/>
    </source>
</evidence>
<feature type="domain" description="C2H2-type" evidence="10">
    <location>
        <begin position="393"/>
        <end position="420"/>
    </location>
</feature>
<organism evidence="12 13">
    <name type="scientific">Kryptolebias marmoratus</name>
    <name type="common">Mangrove killifish</name>
    <name type="synonym">Rivulus marmoratus</name>
    <dbReference type="NCBI Taxonomy" id="37003"/>
    <lineage>
        <taxon>Eukaryota</taxon>
        <taxon>Metazoa</taxon>
        <taxon>Chordata</taxon>
        <taxon>Craniata</taxon>
        <taxon>Vertebrata</taxon>
        <taxon>Euteleostomi</taxon>
        <taxon>Actinopterygii</taxon>
        <taxon>Neopterygii</taxon>
        <taxon>Teleostei</taxon>
        <taxon>Neoteleostei</taxon>
        <taxon>Acanthomorphata</taxon>
        <taxon>Ovalentaria</taxon>
        <taxon>Atherinomorphae</taxon>
        <taxon>Cyprinodontiformes</taxon>
        <taxon>Rivulidae</taxon>
        <taxon>Kryptolebias</taxon>
    </lineage>
</organism>
<evidence type="ECO:0000313" key="13">
    <source>
        <dbReference type="Proteomes" id="UP000264800"/>
    </source>
</evidence>
<keyword evidence="3 7" id="KW-0863">Zinc-finger</keyword>
<sequence>MSRWRHCEKDRTQTRMCSVAGCSSGRLRAARFKLPEDPEERLDWVMFLAKANKQRFKESSWTDITVCSEHFTEDCLVRETDPVRLKPGAVPSVCLMCGPDEPARSSGWEELADNSEGSDLRDPLKPCPDPAPPSEGSSLKSLGSNGDPVPTEASCSADSSGCSRGHAERVNADLFKKKGALLEERGGFSVKEKRLLRLFRRKCPSCGGKLKMHKVICGVVVSFNQLCLQCDYAYEWKSQVGGSGPAAEDGHVEAGLETAVGDETPSSVSEVPVIVAVTHEESDVKSETENSSDPGDFDSDEEQKPAQDVFPIRLYPAKPSEESGRHVEYCDYLSLTPVHSQLCADCGRFCDGRKPHVCEHKAKPYPCNTCGKRCASQVALNFHSRIHSENYEFRCKFCHATFRLKAEKFTHEQVHAAEGKPYKCPDCSRTFATNGERRVHLEDHRGAVELKCRFCGIEFYRPLSIQRHLLVHTGAKPFKCSVCERGFNQASHLKSHMRLHTGERPYKCQRCDKSFNHNVSLKSHMQHHHAPGSAPEHENGTKSKTGSDSDSARVNGRQNDAYLDLDSEEEEQDTGDETKSPHRPKSKRRTGRPVGRPKGFGSEKGPGEKQVGGSNTGAGKSKVRKQKPKQRTDEDREDRLSESSTRFDSEEEGCRKTKQTPGRAEKRNYRKNPEKHKGRNKLKKTLG</sequence>
<evidence type="ECO:0000313" key="12">
    <source>
        <dbReference type="Ensembl" id="ENSKMAP00000014991.1"/>
    </source>
</evidence>
<name>A0A3Q3AFG6_KRYMA</name>
<feature type="compositionally biased region" description="Basic residues" evidence="9">
    <location>
        <begin position="581"/>
        <end position="591"/>
    </location>
</feature>
<dbReference type="InterPro" id="IPR006612">
    <property type="entry name" value="THAP_Znf"/>
</dbReference>
<feature type="domain" description="C2H2-type" evidence="10">
    <location>
        <begin position="422"/>
        <end position="449"/>
    </location>
</feature>
<dbReference type="Pfam" id="PF05485">
    <property type="entry name" value="THAP"/>
    <property type="match status" value="1"/>
</dbReference>
<dbReference type="PANTHER" id="PTHR24388">
    <property type="entry name" value="ZINC FINGER PROTEIN"/>
    <property type="match status" value="1"/>
</dbReference>
<dbReference type="PROSITE" id="PS50950">
    <property type="entry name" value="ZF_THAP"/>
    <property type="match status" value="1"/>
</dbReference>